<keyword evidence="1" id="KW-1133">Transmembrane helix</keyword>
<sequence>MHFPSRIKLQKEHQVQFPAIMVLLLFRLSWVQFQKLARMMISSALLKVGKRNQTFRHQH</sequence>
<keyword evidence="1" id="KW-0472">Membrane</keyword>
<feature type="transmembrane region" description="Helical" evidence="1">
    <location>
        <begin position="15"/>
        <end position="33"/>
    </location>
</feature>
<evidence type="ECO:0000256" key="1">
    <source>
        <dbReference type="SAM" id="Phobius"/>
    </source>
</evidence>
<reference evidence="2" key="2">
    <citation type="journal article" date="2015" name="Data Brief">
        <title>Shoot transcriptome of the giant reed, Arundo donax.</title>
        <authorList>
            <person name="Barrero R.A."/>
            <person name="Guerrero F.D."/>
            <person name="Moolhuijzen P."/>
            <person name="Goolsby J.A."/>
            <person name="Tidwell J."/>
            <person name="Bellgard S.E."/>
            <person name="Bellgard M.I."/>
        </authorList>
    </citation>
    <scope>NUCLEOTIDE SEQUENCE</scope>
    <source>
        <tissue evidence="2">Shoot tissue taken approximately 20 cm above the soil surface</tissue>
    </source>
</reference>
<accession>A0A0A9D3T3</accession>
<dbReference type="AlphaFoldDB" id="A0A0A9D3T3"/>
<dbReference type="EMBL" id="GBRH01219493">
    <property type="protein sequence ID" value="JAD78402.1"/>
    <property type="molecule type" value="Transcribed_RNA"/>
</dbReference>
<protein>
    <submittedName>
        <fullName evidence="2">Uncharacterized protein</fullName>
    </submittedName>
</protein>
<proteinExistence type="predicted"/>
<evidence type="ECO:0000313" key="2">
    <source>
        <dbReference type="EMBL" id="JAD78402.1"/>
    </source>
</evidence>
<organism evidence="2">
    <name type="scientific">Arundo donax</name>
    <name type="common">Giant reed</name>
    <name type="synonym">Donax arundinaceus</name>
    <dbReference type="NCBI Taxonomy" id="35708"/>
    <lineage>
        <taxon>Eukaryota</taxon>
        <taxon>Viridiplantae</taxon>
        <taxon>Streptophyta</taxon>
        <taxon>Embryophyta</taxon>
        <taxon>Tracheophyta</taxon>
        <taxon>Spermatophyta</taxon>
        <taxon>Magnoliopsida</taxon>
        <taxon>Liliopsida</taxon>
        <taxon>Poales</taxon>
        <taxon>Poaceae</taxon>
        <taxon>PACMAD clade</taxon>
        <taxon>Arundinoideae</taxon>
        <taxon>Arundineae</taxon>
        <taxon>Arundo</taxon>
    </lineage>
</organism>
<reference evidence="2" key="1">
    <citation type="submission" date="2014-09" db="EMBL/GenBank/DDBJ databases">
        <authorList>
            <person name="Magalhaes I.L.F."/>
            <person name="Oliveira U."/>
            <person name="Santos F.R."/>
            <person name="Vidigal T.H.D.A."/>
            <person name="Brescovit A.D."/>
            <person name="Santos A.J."/>
        </authorList>
    </citation>
    <scope>NUCLEOTIDE SEQUENCE</scope>
    <source>
        <tissue evidence="2">Shoot tissue taken approximately 20 cm above the soil surface</tissue>
    </source>
</reference>
<name>A0A0A9D3T3_ARUDO</name>
<keyword evidence="1" id="KW-0812">Transmembrane</keyword>